<protein>
    <submittedName>
        <fullName evidence="1">[FeFe] hydrogenase H-cluster radical SAM maturase HydE</fullName>
    </submittedName>
</protein>
<evidence type="ECO:0000313" key="1">
    <source>
        <dbReference type="EMBL" id="RHB27811.1"/>
    </source>
</evidence>
<dbReference type="Proteomes" id="UP000284379">
    <property type="component" value="Unassembled WGS sequence"/>
</dbReference>
<dbReference type="InterPro" id="IPR013785">
    <property type="entry name" value="Aldolase_TIM"/>
</dbReference>
<proteinExistence type="predicted"/>
<dbReference type="AlphaFoldDB" id="A0A413V2D3"/>
<accession>A0A413V2D3</accession>
<reference evidence="1 2" key="1">
    <citation type="submission" date="2018-08" db="EMBL/GenBank/DDBJ databases">
        <title>A genome reference for cultivated species of the human gut microbiota.</title>
        <authorList>
            <person name="Zou Y."/>
            <person name="Xue W."/>
            <person name="Luo G."/>
        </authorList>
    </citation>
    <scope>NUCLEOTIDE SEQUENCE [LARGE SCALE GENOMIC DNA]</scope>
    <source>
        <strain evidence="1 2">AM40-30BH</strain>
    </source>
</reference>
<name>A0A413V2D3_9BACE</name>
<sequence length="54" mass="6137">MKIGVDRLRQEHSLPPEGYKALLTCRDPDVLSYLYAQAREVALANFGNNIYIRG</sequence>
<dbReference type="Gene3D" id="3.20.20.70">
    <property type="entry name" value="Aldolase class I"/>
    <property type="match status" value="1"/>
</dbReference>
<dbReference type="EMBL" id="QSGO01000049">
    <property type="protein sequence ID" value="RHB27811.1"/>
    <property type="molecule type" value="Genomic_DNA"/>
</dbReference>
<gene>
    <name evidence="1" type="ORF">DW888_21040</name>
</gene>
<organism evidence="1 2">
    <name type="scientific">Bacteroides nordii</name>
    <dbReference type="NCBI Taxonomy" id="291645"/>
    <lineage>
        <taxon>Bacteria</taxon>
        <taxon>Pseudomonadati</taxon>
        <taxon>Bacteroidota</taxon>
        <taxon>Bacteroidia</taxon>
        <taxon>Bacteroidales</taxon>
        <taxon>Bacteroidaceae</taxon>
        <taxon>Bacteroides</taxon>
    </lineage>
</organism>
<feature type="non-terminal residue" evidence="1">
    <location>
        <position position="54"/>
    </location>
</feature>
<comment type="caution">
    <text evidence="1">The sequence shown here is derived from an EMBL/GenBank/DDBJ whole genome shotgun (WGS) entry which is preliminary data.</text>
</comment>
<evidence type="ECO:0000313" key="2">
    <source>
        <dbReference type="Proteomes" id="UP000284379"/>
    </source>
</evidence>